<dbReference type="PANTHER" id="PTHR13633">
    <property type="entry name" value="MITOCHONDRIAL TRANSCRIPTION RESCUE FACTOR 1"/>
    <property type="match status" value="1"/>
</dbReference>
<keyword evidence="1" id="KW-0694">RNA-binding</keyword>
<gene>
    <name evidence="4" type="ORF">MELIAE_LOCUS6389</name>
</gene>
<dbReference type="AlphaFoldDB" id="A0A9P0B5S9"/>
<keyword evidence="5" id="KW-1185">Reference proteome</keyword>
<feature type="region of interest" description="Disordered" evidence="2">
    <location>
        <begin position="44"/>
        <end position="64"/>
    </location>
</feature>
<dbReference type="SUPFAM" id="SSF55174">
    <property type="entry name" value="Alpha-L RNA-binding motif"/>
    <property type="match status" value="1"/>
</dbReference>
<name>A0A9P0B5S9_BRAAE</name>
<protein>
    <recommendedName>
        <fullName evidence="3">Mitochondrial transcription rescue factor 1 C-terminal domain-containing protein</fullName>
    </recommendedName>
</protein>
<dbReference type="PANTHER" id="PTHR13633:SF3">
    <property type="entry name" value="MITOCHONDRIAL TRANSCRIPTION RESCUE FACTOR 1"/>
    <property type="match status" value="1"/>
</dbReference>
<dbReference type="Gene3D" id="3.10.290.10">
    <property type="entry name" value="RNA-binding S4 domain"/>
    <property type="match status" value="1"/>
</dbReference>
<dbReference type="Pfam" id="PF25818">
    <property type="entry name" value="MTRES1_C"/>
    <property type="match status" value="1"/>
</dbReference>
<evidence type="ECO:0000259" key="3">
    <source>
        <dbReference type="Pfam" id="PF25818"/>
    </source>
</evidence>
<dbReference type="GO" id="GO:0003723">
    <property type="term" value="F:RNA binding"/>
    <property type="evidence" value="ECO:0007669"/>
    <property type="project" value="UniProtKB-KW"/>
</dbReference>
<dbReference type="PROSITE" id="PS50889">
    <property type="entry name" value="S4"/>
    <property type="match status" value="1"/>
</dbReference>
<dbReference type="InterPro" id="IPR036986">
    <property type="entry name" value="S4_RNA-bd_sf"/>
</dbReference>
<dbReference type="GO" id="GO:1903108">
    <property type="term" value="P:regulation of mitochondrial transcription"/>
    <property type="evidence" value="ECO:0007669"/>
    <property type="project" value="TreeGrafter"/>
</dbReference>
<reference evidence="4" key="1">
    <citation type="submission" date="2021-12" db="EMBL/GenBank/DDBJ databases">
        <authorList>
            <person name="King R."/>
        </authorList>
    </citation>
    <scope>NUCLEOTIDE SEQUENCE</scope>
</reference>
<organism evidence="4 5">
    <name type="scientific">Brassicogethes aeneus</name>
    <name type="common">Rape pollen beetle</name>
    <name type="synonym">Meligethes aeneus</name>
    <dbReference type="NCBI Taxonomy" id="1431903"/>
    <lineage>
        <taxon>Eukaryota</taxon>
        <taxon>Metazoa</taxon>
        <taxon>Ecdysozoa</taxon>
        <taxon>Arthropoda</taxon>
        <taxon>Hexapoda</taxon>
        <taxon>Insecta</taxon>
        <taxon>Pterygota</taxon>
        <taxon>Neoptera</taxon>
        <taxon>Endopterygota</taxon>
        <taxon>Coleoptera</taxon>
        <taxon>Polyphaga</taxon>
        <taxon>Cucujiformia</taxon>
        <taxon>Nitidulidae</taxon>
        <taxon>Meligethinae</taxon>
        <taxon>Brassicogethes</taxon>
    </lineage>
</organism>
<evidence type="ECO:0000256" key="2">
    <source>
        <dbReference type="SAM" id="MobiDB-lite"/>
    </source>
</evidence>
<dbReference type="GO" id="GO:0005739">
    <property type="term" value="C:mitochondrion"/>
    <property type="evidence" value="ECO:0007669"/>
    <property type="project" value="TreeGrafter"/>
</dbReference>
<evidence type="ECO:0000256" key="1">
    <source>
        <dbReference type="PROSITE-ProRule" id="PRU00182"/>
    </source>
</evidence>
<dbReference type="InterPro" id="IPR057896">
    <property type="entry name" value="MTRES1_C"/>
</dbReference>
<dbReference type="Proteomes" id="UP001154078">
    <property type="component" value="Chromosome 4"/>
</dbReference>
<evidence type="ECO:0000313" key="5">
    <source>
        <dbReference type="Proteomes" id="UP001154078"/>
    </source>
</evidence>
<evidence type="ECO:0000313" key="4">
    <source>
        <dbReference type="EMBL" id="CAH0554928.1"/>
    </source>
</evidence>
<accession>A0A9P0B5S9</accession>
<dbReference type="EMBL" id="OV121135">
    <property type="protein sequence ID" value="CAH0554928.1"/>
    <property type="molecule type" value="Genomic_DNA"/>
</dbReference>
<proteinExistence type="predicted"/>
<dbReference type="OrthoDB" id="4150at2759"/>
<sequence>MLPVLRRTIQSCNVIQNKPTRCQLSTLWHPIAISPINQIPVRYKSKGGKKKTQSSTDTETESEDKDILDEITDKNMRTLKINVNSLRVDGILKSGLGISRNKIETMFYESKIRLNGEKLLKKSVNIKDGDEIDVIKGVNMNNPKYLNVARIEVLGAAEKGENISVKIRRNKSLLIENYNDKWVP</sequence>
<feature type="domain" description="Mitochondrial transcription rescue factor 1 C-terminal" evidence="3">
    <location>
        <begin position="80"/>
        <end position="174"/>
    </location>
</feature>